<dbReference type="InterPro" id="IPR011067">
    <property type="entry name" value="Plasmid_toxin/cell-grow_inhib"/>
</dbReference>
<evidence type="ECO:0000313" key="4">
    <source>
        <dbReference type="EMBL" id="WMN03192.1"/>
    </source>
</evidence>
<proteinExistence type="inferred from homology"/>
<dbReference type="Proteomes" id="UP001230933">
    <property type="component" value="Plasmid pMGMM8_1"/>
</dbReference>
<dbReference type="EMBL" id="CP133191">
    <property type="protein sequence ID" value="WMN03192.1"/>
    <property type="molecule type" value="Genomic_DNA"/>
</dbReference>
<dbReference type="Pfam" id="PF02452">
    <property type="entry name" value="PemK_toxin"/>
    <property type="match status" value="1"/>
</dbReference>
<dbReference type="InterPro" id="IPR003477">
    <property type="entry name" value="PemK-like"/>
</dbReference>
<dbReference type="GO" id="GO:0016787">
    <property type="term" value="F:hydrolase activity"/>
    <property type="evidence" value="ECO:0007669"/>
    <property type="project" value="UniProtKB-KW"/>
</dbReference>
<dbReference type="GO" id="GO:0003677">
    <property type="term" value="F:DNA binding"/>
    <property type="evidence" value="ECO:0007669"/>
    <property type="project" value="InterPro"/>
</dbReference>
<sequence>MTAALRGQIYWFDMGHGEKPWVVVSNNVRNRNLNTVLAARVTTTPKPGVPTAVPLGAADPLVGSILADDLIQLFDDEIAASRPAGSLSPATVAKLNKALAIALGLP</sequence>
<evidence type="ECO:0000313" key="3">
    <source>
        <dbReference type="EMBL" id="WMN01906.1"/>
    </source>
</evidence>
<dbReference type="AlphaFoldDB" id="A0AAX4A000"/>
<keyword evidence="4" id="KW-0614">Plasmid</keyword>
<keyword evidence="4" id="KW-0378">Hydrolase</keyword>
<keyword evidence="2" id="KW-1277">Toxin-antitoxin system</keyword>
<evidence type="ECO:0000313" key="5">
    <source>
        <dbReference type="Proteomes" id="UP001230933"/>
    </source>
</evidence>
<protein>
    <submittedName>
        <fullName evidence="4">Type II toxin-antitoxin system PemK/MazF family toxin</fullName>
        <ecNumber evidence="4">3.1.-.-</ecNumber>
    </submittedName>
</protein>
<dbReference type="EC" id="3.1.-.-" evidence="4"/>
<dbReference type="SUPFAM" id="SSF50118">
    <property type="entry name" value="Cell growth inhibitor/plasmid maintenance toxic component"/>
    <property type="match status" value="1"/>
</dbReference>
<geneLocation type="plasmid" evidence="4 5">
    <name>pMGMM8_1</name>
</geneLocation>
<dbReference type="EMBL" id="CP124545">
    <property type="protein sequence ID" value="WMN01906.1"/>
    <property type="molecule type" value="Genomic_DNA"/>
</dbReference>
<comment type="similarity">
    <text evidence="1">Belongs to the PemK/MazF family.</text>
</comment>
<evidence type="ECO:0000256" key="2">
    <source>
        <dbReference type="ARBA" id="ARBA00022649"/>
    </source>
</evidence>
<dbReference type="RefSeq" id="WP_308371475.1">
    <property type="nucleotide sequence ID" value="NZ_CP124545.1"/>
</dbReference>
<evidence type="ECO:0000256" key="1">
    <source>
        <dbReference type="ARBA" id="ARBA00007521"/>
    </source>
</evidence>
<reference evidence="4" key="1">
    <citation type="submission" date="2023-08" db="EMBL/GenBank/DDBJ databases">
        <title>Isolation and Characterization of Rhodococcus erythropolis MGMM8.</title>
        <authorList>
            <person name="Diabankana R.G.C."/>
            <person name="Afordoanyi D.M."/>
            <person name="Validov S.Z."/>
        </authorList>
    </citation>
    <scope>NUCLEOTIDE SEQUENCE</scope>
    <source>
        <strain evidence="4">MGMM8</strain>
        <plasmid evidence="4">pMGMM8_1</plasmid>
    </source>
</reference>
<organism evidence="4 5">
    <name type="scientific">Rhodococcus erythropolis</name>
    <name type="common">Arthrobacter picolinophilus</name>
    <dbReference type="NCBI Taxonomy" id="1833"/>
    <lineage>
        <taxon>Bacteria</taxon>
        <taxon>Bacillati</taxon>
        <taxon>Actinomycetota</taxon>
        <taxon>Actinomycetes</taxon>
        <taxon>Mycobacteriales</taxon>
        <taxon>Nocardiaceae</taxon>
        <taxon>Rhodococcus</taxon>
        <taxon>Rhodococcus erythropolis group</taxon>
    </lineage>
</organism>
<accession>A0AAX4A000</accession>
<dbReference type="Gene3D" id="2.30.30.110">
    <property type="match status" value="1"/>
</dbReference>
<gene>
    <name evidence="3" type="ORF">QIE55_31900</name>
    <name evidence="4" type="ORF">QIE55_32845</name>
</gene>
<dbReference type="Proteomes" id="UP001230933">
    <property type="component" value="Chromosome"/>
</dbReference>
<name>A0AAX4A000_RHOER</name>